<name>A0A0S2IP38_LEPBO</name>
<proteinExistence type="predicted"/>
<dbReference type="RefSeq" id="WP_002731939.1">
    <property type="nucleotide sequence ID" value="NZ_CP012029.1"/>
</dbReference>
<evidence type="ECO:0000313" key="2">
    <source>
        <dbReference type="Proteomes" id="UP000058857"/>
    </source>
</evidence>
<organism evidence="1">
    <name type="scientific">Leptospira borgpetersenii serovar Ballum</name>
    <dbReference type="NCBI Taxonomy" id="280505"/>
    <lineage>
        <taxon>Bacteria</taxon>
        <taxon>Pseudomonadati</taxon>
        <taxon>Spirochaetota</taxon>
        <taxon>Spirochaetia</taxon>
        <taxon>Leptospirales</taxon>
        <taxon>Leptospiraceae</taxon>
        <taxon>Leptospira</taxon>
    </lineage>
</organism>
<sequence length="41" mass="4377">MIRGNSYVFALLRALGADFSSQVLGQVLRQNGALLGLKTVV</sequence>
<dbReference type="AlphaFoldDB" id="A0A0S2IP38"/>
<dbReference type="Proteomes" id="UP000058857">
    <property type="component" value="Chromosome 1"/>
</dbReference>
<dbReference type="PATRIC" id="fig|280505.15.peg.1086"/>
<accession>A0A0S2IP38</accession>
<protein>
    <submittedName>
        <fullName evidence="1">Uncharacterized protein</fullName>
    </submittedName>
</protein>
<reference evidence="1 2" key="1">
    <citation type="journal article" date="2015" name="PLoS Negl. Trop. Dis.">
        <title>Distribution of Plasmids in Distinct Leptospira Pathogenic Species.</title>
        <authorList>
            <person name="Wang Y."/>
            <person name="Zhuang X."/>
            <person name="Zhong Y."/>
            <person name="Zhang C."/>
            <person name="Zhang Y."/>
            <person name="Zeng L."/>
            <person name="Zhu Y."/>
            <person name="He P."/>
            <person name="Dong K."/>
            <person name="Pal U."/>
            <person name="Guo X."/>
            <person name="Qin J."/>
        </authorList>
    </citation>
    <scope>NUCLEOTIDE SEQUENCE [LARGE SCALE GENOMIC DNA]</scope>
    <source>
        <strain evidence="1 2">56604</strain>
    </source>
</reference>
<gene>
    <name evidence="1" type="ORF">LBBP_01111</name>
</gene>
<dbReference type="EMBL" id="CP012029">
    <property type="protein sequence ID" value="ALO25418.1"/>
    <property type="molecule type" value="Genomic_DNA"/>
</dbReference>
<dbReference type="GeneID" id="79236401"/>
<evidence type="ECO:0000313" key="1">
    <source>
        <dbReference type="EMBL" id="ALO25418.1"/>
    </source>
</evidence>